<feature type="chain" id="PRO_5011737366" description="DUF2911 domain-containing protein" evidence="1">
    <location>
        <begin position="23"/>
        <end position="282"/>
    </location>
</feature>
<gene>
    <name evidence="2" type="ORF">SAMN05192553_101775</name>
</gene>
<dbReference type="InterPro" id="IPR011990">
    <property type="entry name" value="TPR-like_helical_dom_sf"/>
</dbReference>
<evidence type="ECO:0000313" key="3">
    <source>
        <dbReference type="Proteomes" id="UP000199403"/>
    </source>
</evidence>
<name>A0A1H6UPT4_9BACT</name>
<dbReference type="OrthoDB" id="978542at2"/>
<dbReference type="EMBL" id="FNZH01000001">
    <property type="protein sequence ID" value="SEI90260.1"/>
    <property type="molecule type" value="Genomic_DNA"/>
</dbReference>
<sequence>MKTKKMLFLIAILSLVQFSVSAQISMPQASPSSKISQQMGLTVLHLDYSRPGKRERKIFGELVPYGQVWRTGANNPSTLEFDTEITVNGQALPAGKYALYSIPGKSQWTVIFSKNTELWGAMGYDSSDDALRIQVPAQKLKEPVETMTMAFADLTDSGATLNLSWDKTQIGFRLESEVDPIVMKQIKELLIDQENDNPGLNFQAANYYFTNDKDLTTALEWISKSVEKDPKYYTVHLMAKIQAKLGMKAEAEETAKKSMNMAEEANNPDYIGLNERLIESLK</sequence>
<proteinExistence type="predicted"/>
<dbReference type="STRING" id="1416801.SAMN05192553_101775"/>
<dbReference type="Gene3D" id="1.25.40.10">
    <property type="entry name" value="Tetratricopeptide repeat domain"/>
    <property type="match status" value="1"/>
</dbReference>
<dbReference type="InterPro" id="IPR021314">
    <property type="entry name" value="DUF2911"/>
</dbReference>
<keyword evidence="3" id="KW-1185">Reference proteome</keyword>
<reference evidence="3" key="1">
    <citation type="submission" date="2016-10" db="EMBL/GenBank/DDBJ databases">
        <authorList>
            <person name="Varghese N."/>
            <person name="Submissions S."/>
        </authorList>
    </citation>
    <scope>NUCLEOTIDE SEQUENCE [LARGE SCALE GENOMIC DNA]</scope>
    <source>
        <strain evidence="3">IBRC-M 10761</strain>
    </source>
</reference>
<organism evidence="2 3">
    <name type="scientific">Cyclobacterium xiamenense</name>
    <dbReference type="NCBI Taxonomy" id="1297121"/>
    <lineage>
        <taxon>Bacteria</taxon>
        <taxon>Pseudomonadati</taxon>
        <taxon>Bacteroidota</taxon>
        <taxon>Cytophagia</taxon>
        <taxon>Cytophagales</taxon>
        <taxon>Cyclobacteriaceae</taxon>
        <taxon>Cyclobacterium</taxon>
    </lineage>
</organism>
<feature type="signal peptide" evidence="1">
    <location>
        <begin position="1"/>
        <end position="22"/>
    </location>
</feature>
<protein>
    <recommendedName>
        <fullName evidence="4">DUF2911 domain-containing protein</fullName>
    </recommendedName>
</protein>
<evidence type="ECO:0008006" key="4">
    <source>
        <dbReference type="Google" id="ProtNLM"/>
    </source>
</evidence>
<dbReference type="RefSeq" id="WP_092169635.1">
    <property type="nucleotide sequence ID" value="NZ_FNZH01000001.1"/>
</dbReference>
<dbReference type="Pfam" id="PF11138">
    <property type="entry name" value="DUF2911"/>
    <property type="match status" value="1"/>
</dbReference>
<dbReference type="SUPFAM" id="SSF81901">
    <property type="entry name" value="HCP-like"/>
    <property type="match status" value="1"/>
</dbReference>
<dbReference type="Proteomes" id="UP000199403">
    <property type="component" value="Unassembled WGS sequence"/>
</dbReference>
<dbReference type="AlphaFoldDB" id="A0A1H6UPT4"/>
<evidence type="ECO:0000313" key="2">
    <source>
        <dbReference type="EMBL" id="SEI90260.1"/>
    </source>
</evidence>
<evidence type="ECO:0000256" key="1">
    <source>
        <dbReference type="SAM" id="SignalP"/>
    </source>
</evidence>
<keyword evidence="1" id="KW-0732">Signal</keyword>
<accession>A0A1H6UPT4</accession>